<protein>
    <submittedName>
        <fullName evidence="4">Bifunctional phosphoglucose/phosphomannose isomerase</fullName>
    </submittedName>
</protein>
<evidence type="ECO:0000256" key="1">
    <source>
        <dbReference type="ARBA" id="ARBA00010523"/>
    </source>
</evidence>
<name>A0A1F4S3I8_UNCSA</name>
<dbReference type="GO" id="GO:0005975">
    <property type="term" value="P:carbohydrate metabolic process"/>
    <property type="evidence" value="ECO:0007669"/>
    <property type="project" value="InterPro"/>
</dbReference>
<comment type="caution">
    <text evidence="4">The sequence shown here is derived from an EMBL/GenBank/DDBJ whole genome shotgun (WGS) entry which is preliminary data.</text>
</comment>
<dbReference type="GO" id="GO:0097367">
    <property type="term" value="F:carbohydrate derivative binding"/>
    <property type="evidence" value="ECO:0007669"/>
    <property type="project" value="InterPro"/>
</dbReference>
<keyword evidence="2 4" id="KW-0413">Isomerase</keyword>
<dbReference type="AlphaFoldDB" id="A0A1F4S3I8"/>
<dbReference type="Pfam" id="PF10432">
    <property type="entry name" value="bact-PGI_C"/>
    <property type="match status" value="1"/>
</dbReference>
<dbReference type="InterPro" id="IPR046348">
    <property type="entry name" value="SIS_dom_sf"/>
</dbReference>
<dbReference type="GO" id="GO:0004476">
    <property type="term" value="F:mannose-6-phosphate isomerase activity"/>
    <property type="evidence" value="ECO:0007669"/>
    <property type="project" value="InterPro"/>
</dbReference>
<dbReference type="CDD" id="cd05637">
    <property type="entry name" value="SIS_PGI_PMI_2"/>
    <property type="match status" value="1"/>
</dbReference>
<dbReference type="SUPFAM" id="SSF53697">
    <property type="entry name" value="SIS domain"/>
    <property type="match status" value="1"/>
</dbReference>
<sequence>MLLLDDLKHIKKIDKSGMLFNIEDAPNQISSAINSVSSQLFGVDKDLEFFDGVVISGMGGSAIAGDIIFDLFASESDKKIYINRGYDIPGFLDKKNLFIAISYSGNTQETLASLKVAEERGMRIICVSSGGKLKELAEKKKYLFLSLPEDFVPRAAFYFIFVFLVRLFEFLGCIPMQKENLNSSIDILIKLKESIGHDVLEKDNIAKRQAKMIKGKLPLICTSSMYTAACGLRLKGQFNENGKKLAIYSVLPEMNHNEIGSIFAILPEKNKFVAILLRRGDELFPVKKRLDAVERLWKDKFGNSSILQIDSLGKSKIEKSLSLIFYIDILSVYSAVLEGVDPTPIEVISAFKKDMQNE</sequence>
<organism evidence="4 5">
    <name type="scientific">candidate division WOR-1 bacterium RIFOXYB2_FULL_36_35</name>
    <dbReference type="NCBI Taxonomy" id="1802578"/>
    <lineage>
        <taxon>Bacteria</taxon>
        <taxon>Bacillati</taxon>
        <taxon>Saganbacteria</taxon>
    </lineage>
</organism>
<proteinExistence type="inferred from homology"/>
<dbReference type="InterPro" id="IPR001347">
    <property type="entry name" value="SIS_dom"/>
</dbReference>
<dbReference type="GO" id="GO:0004347">
    <property type="term" value="F:glucose-6-phosphate isomerase activity"/>
    <property type="evidence" value="ECO:0007669"/>
    <property type="project" value="InterPro"/>
</dbReference>
<dbReference type="Proteomes" id="UP000177905">
    <property type="component" value="Unassembled WGS sequence"/>
</dbReference>
<comment type="similarity">
    <text evidence="1">Belongs to the PGI/PMI family.</text>
</comment>
<reference evidence="4 5" key="1">
    <citation type="journal article" date="2016" name="Nat. Commun.">
        <title>Thousands of microbial genomes shed light on interconnected biogeochemical processes in an aquifer system.</title>
        <authorList>
            <person name="Anantharaman K."/>
            <person name="Brown C.T."/>
            <person name="Hug L.A."/>
            <person name="Sharon I."/>
            <person name="Castelle C.J."/>
            <person name="Probst A.J."/>
            <person name="Thomas B.C."/>
            <person name="Singh A."/>
            <person name="Wilkins M.J."/>
            <person name="Karaoz U."/>
            <person name="Brodie E.L."/>
            <person name="Williams K.H."/>
            <person name="Hubbard S.S."/>
            <person name="Banfield J.F."/>
        </authorList>
    </citation>
    <scope>NUCLEOTIDE SEQUENCE [LARGE SCALE GENOMIC DNA]</scope>
</reference>
<dbReference type="NCBIfam" id="TIGR02128">
    <property type="entry name" value="G6PI_arch"/>
    <property type="match status" value="1"/>
</dbReference>
<evidence type="ECO:0000313" key="5">
    <source>
        <dbReference type="Proteomes" id="UP000177905"/>
    </source>
</evidence>
<dbReference type="Gene3D" id="3.40.50.10490">
    <property type="entry name" value="Glucose-6-phosphate isomerase like protein, domain 1"/>
    <property type="match status" value="2"/>
</dbReference>
<dbReference type="EMBL" id="MEUA01000027">
    <property type="protein sequence ID" value="OGC14998.1"/>
    <property type="molecule type" value="Genomic_DNA"/>
</dbReference>
<evidence type="ECO:0000259" key="3">
    <source>
        <dbReference type="PROSITE" id="PS51464"/>
    </source>
</evidence>
<gene>
    <name evidence="4" type="ORF">A2290_01580</name>
</gene>
<dbReference type="GO" id="GO:1901135">
    <property type="term" value="P:carbohydrate derivative metabolic process"/>
    <property type="evidence" value="ECO:0007669"/>
    <property type="project" value="InterPro"/>
</dbReference>
<dbReference type="PROSITE" id="PS51464">
    <property type="entry name" value="SIS"/>
    <property type="match status" value="1"/>
</dbReference>
<evidence type="ECO:0000313" key="4">
    <source>
        <dbReference type="EMBL" id="OGC14998.1"/>
    </source>
</evidence>
<accession>A0A1F4S3I8</accession>
<dbReference type="InterPro" id="IPR019490">
    <property type="entry name" value="Glu6P/Mann6P_isomerase_C"/>
</dbReference>
<feature type="domain" description="SIS" evidence="3">
    <location>
        <begin position="43"/>
        <end position="178"/>
    </location>
</feature>
<dbReference type="CDD" id="cd05017">
    <property type="entry name" value="SIS_PGI_PMI_1"/>
    <property type="match status" value="1"/>
</dbReference>
<dbReference type="Pfam" id="PF01380">
    <property type="entry name" value="SIS"/>
    <property type="match status" value="1"/>
</dbReference>
<dbReference type="InterPro" id="IPR035484">
    <property type="entry name" value="SIS_PGI/PMI_1"/>
</dbReference>
<evidence type="ECO:0000256" key="2">
    <source>
        <dbReference type="ARBA" id="ARBA00023235"/>
    </source>
</evidence>